<protein>
    <recommendedName>
        <fullName evidence="1">ATP-dependent RNA helicase PRP5/DDX46/KHDC4 KH domain-containing protein</fullName>
    </recommendedName>
</protein>
<dbReference type="GO" id="GO:0005634">
    <property type="term" value="C:nucleus"/>
    <property type="evidence" value="ECO:0007669"/>
    <property type="project" value="InterPro"/>
</dbReference>
<dbReference type="STRING" id="6945.B7QJ42"/>
<dbReference type="OrthoDB" id="397265at2759"/>
<reference evidence="2 4" key="1">
    <citation type="submission" date="2008-03" db="EMBL/GenBank/DDBJ databases">
        <title>Annotation of Ixodes scapularis.</title>
        <authorList>
            <consortium name="Ixodes scapularis Genome Project Consortium"/>
            <person name="Caler E."/>
            <person name="Hannick L.I."/>
            <person name="Bidwell S."/>
            <person name="Joardar V."/>
            <person name="Thiagarajan M."/>
            <person name="Amedeo P."/>
            <person name="Galinsky K.J."/>
            <person name="Schobel S."/>
            <person name="Inman J."/>
            <person name="Hostetler J."/>
            <person name="Miller J."/>
            <person name="Hammond M."/>
            <person name="Megy K."/>
            <person name="Lawson D."/>
            <person name="Kodira C."/>
            <person name="Sutton G."/>
            <person name="Meyer J."/>
            <person name="Hill C.A."/>
            <person name="Birren B."/>
            <person name="Nene V."/>
            <person name="Collins F."/>
            <person name="Alarcon-Chaidez F."/>
            <person name="Wikel S."/>
            <person name="Strausberg R."/>
        </authorList>
    </citation>
    <scope>NUCLEOTIDE SEQUENCE [LARGE SCALE GENOMIC DNA]</scope>
    <source>
        <strain evidence="4">Wikel</strain>
        <strain evidence="2">Wikel colony</strain>
    </source>
</reference>
<dbReference type="EnsemblMetazoa" id="ISCW013564-RA">
    <property type="protein sequence ID" value="ISCW013564-PA"/>
    <property type="gene ID" value="ISCW013564"/>
</dbReference>
<dbReference type="InParanoid" id="B7QJ42"/>
<evidence type="ECO:0000259" key="1">
    <source>
        <dbReference type="Pfam" id="PF23469"/>
    </source>
</evidence>
<dbReference type="AlphaFoldDB" id="B7QJ42"/>
<dbReference type="InterPro" id="IPR031121">
    <property type="entry name" value="RIK/BLOM7"/>
</dbReference>
<proteinExistence type="predicted"/>
<dbReference type="EMBL" id="ABJB010594714">
    <property type="status" value="NOT_ANNOTATED_CDS"/>
    <property type="molecule type" value="Genomic_DNA"/>
</dbReference>
<sequence>MSKSCLAVAAEAAERVNAMLVAKGKLKINGCTGRSSGDLFTTEVEINDAPLAARNILTKGVFQDEICRTTNAVMSTRGRYMNAVDKAGAGSG</sequence>
<dbReference type="Pfam" id="PF23469">
    <property type="entry name" value="KH_12"/>
    <property type="match status" value="1"/>
</dbReference>
<organism>
    <name type="scientific">Ixodes scapularis</name>
    <name type="common">Black-legged tick</name>
    <name type="synonym">Deer tick</name>
    <dbReference type="NCBI Taxonomy" id="6945"/>
    <lineage>
        <taxon>Eukaryota</taxon>
        <taxon>Metazoa</taxon>
        <taxon>Ecdysozoa</taxon>
        <taxon>Arthropoda</taxon>
        <taxon>Chelicerata</taxon>
        <taxon>Arachnida</taxon>
        <taxon>Acari</taxon>
        <taxon>Parasitiformes</taxon>
        <taxon>Ixodida</taxon>
        <taxon>Ixodoidea</taxon>
        <taxon>Ixodidae</taxon>
        <taxon>Ixodinae</taxon>
        <taxon>Ixodes</taxon>
    </lineage>
</organism>
<dbReference type="PaxDb" id="6945-B7QJ42"/>
<reference evidence="3" key="2">
    <citation type="submission" date="2020-05" db="UniProtKB">
        <authorList>
            <consortium name="EnsemblMetazoa"/>
        </authorList>
    </citation>
    <scope>IDENTIFICATION</scope>
    <source>
        <strain evidence="3">wikel</strain>
    </source>
</reference>
<dbReference type="VEuPathDB" id="VectorBase:ISCP_013608"/>
<accession>B7QJ42</accession>
<dbReference type="VEuPathDB" id="VectorBase:ISCW013564"/>
<gene>
    <name evidence="2" type="ORF">IscW_ISCW013564</name>
</gene>
<dbReference type="PANTHER" id="PTHR15744">
    <property type="entry name" value="BLOM7"/>
    <property type="match status" value="1"/>
</dbReference>
<name>B7QJ42_IXOSC</name>
<dbReference type="HOGENOM" id="CLU_169213_0_0_1"/>
<dbReference type="GO" id="GO:0003723">
    <property type="term" value="F:RNA binding"/>
    <property type="evidence" value="ECO:0007669"/>
    <property type="project" value="InterPro"/>
</dbReference>
<evidence type="ECO:0000313" key="2">
    <source>
        <dbReference type="EMBL" id="EEC18864.1"/>
    </source>
</evidence>
<dbReference type="InterPro" id="IPR056149">
    <property type="entry name" value="PRP5/DDX46/KHDC4_KH"/>
</dbReference>
<feature type="domain" description="ATP-dependent RNA helicase PRP5/DDX46/KHDC4 KH" evidence="1">
    <location>
        <begin position="42"/>
        <end position="83"/>
    </location>
</feature>
<dbReference type="EMBL" id="DS949473">
    <property type="protein sequence ID" value="EEC18864.1"/>
    <property type="molecule type" value="Genomic_DNA"/>
</dbReference>
<keyword evidence="4" id="KW-1185">Reference proteome</keyword>
<dbReference type="Proteomes" id="UP000001555">
    <property type="component" value="Unassembled WGS sequence"/>
</dbReference>
<dbReference type="PANTHER" id="PTHR15744:SF0">
    <property type="entry name" value="KH HOMOLOGY DOMAIN-CONTAINING PROTEIN 4"/>
    <property type="match status" value="1"/>
</dbReference>
<evidence type="ECO:0000313" key="3">
    <source>
        <dbReference type="EnsemblMetazoa" id="ISCW013564-PA"/>
    </source>
</evidence>
<dbReference type="VEuPathDB" id="VectorBase:ISCI013564"/>
<evidence type="ECO:0000313" key="4">
    <source>
        <dbReference type="Proteomes" id="UP000001555"/>
    </source>
</evidence>